<feature type="domain" description="Ion transport" evidence="12">
    <location>
        <begin position="40"/>
        <end position="245"/>
    </location>
</feature>
<evidence type="ECO:0000256" key="11">
    <source>
        <dbReference type="SAM" id="Phobius"/>
    </source>
</evidence>
<evidence type="ECO:0000313" key="14">
    <source>
        <dbReference type="Proteomes" id="UP000004664"/>
    </source>
</evidence>
<dbReference type="Gene3D" id="1.10.287.70">
    <property type="match status" value="1"/>
</dbReference>
<reference evidence="13 14" key="1">
    <citation type="submission" date="2011-06" db="EMBL/GenBank/DDBJ databases">
        <title>Genomic sequence of Methylobacter tundripaludum SV96.</title>
        <authorList>
            <consortium name="US DOE Joint Genome Institute"/>
            <person name="Lucas S."/>
            <person name="Han J."/>
            <person name="Lapidus A."/>
            <person name="Cheng J.-F."/>
            <person name="Goodwin L."/>
            <person name="Pitluck S."/>
            <person name="Held B."/>
            <person name="Detter J.C."/>
            <person name="Han C."/>
            <person name="Tapia R."/>
            <person name="Land M."/>
            <person name="Hauser L."/>
            <person name="Kyrpides N."/>
            <person name="Ivanova N."/>
            <person name="Ovchinnikova G."/>
            <person name="Pagani I."/>
            <person name="Klotz M.G."/>
            <person name="Dispirito A.A."/>
            <person name="Murrell J.C."/>
            <person name="Dunfield P."/>
            <person name="Kalyuzhnaya M.G."/>
            <person name="Svenning M."/>
            <person name="Trotsenko Y.A."/>
            <person name="Stein L.Y."/>
            <person name="Woyke T."/>
        </authorList>
    </citation>
    <scope>NUCLEOTIDE SEQUENCE [LARGE SCALE GENOMIC DNA]</scope>
    <source>
        <strain evidence="14">ATCC BAA-1195 / DSM 17260 / SV96</strain>
    </source>
</reference>
<feature type="transmembrane region" description="Helical" evidence="11">
    <location>
        <begin position="226"/>
        <end position="248"/>
    </location>
</feature>
<dbReference type="RefSeq" id="WP_006890636.1">
    <property type="nucleotide sequence ID" value="NZ_JH109152.1"/>
</dbReference>
<gene>
    <name evidence="13" type="ORF">Mettu_1492</name>
</gene>
<feature type="transmembrane region" description="Helical" evidence="11">
    <location>
        <begin position="71"/>
        <end position="93"/>
    </location>
</feature>
<evidence type="ECO:0000259" key="12">
    <source>
        <dbReference type="Pfam" id="PF00520"/>
    </source>
</evidence>
<evidence type="ECO:0000256" key="8">
    <source>
        <dbReference type="ARBA" id="ARBA00023065"/>
    </source>
</evidence>
<evidence type="ECO:0000313" key="13">
    <source>
        <dbReference type="EMBL" id="EGW22668.1"/>
    </source>
</evidence>
<dbReference type="PANTHER" id="PTHR11537:SF254">
    <property type="entry name" value="POTASSIUM VOLTAGE-GATED CHANNEL PROTEIN SHAB"/>
    <property type="match status" value="1"/>
</dbReference>
<evidence type="ECO:0000256" key="6">
    <source>
        <dbReference type="ARBA" id="ARBA00022958"/>
    </source>
</evidence>
<feature type="transmembrane region" description="Helical" evidence="11">
    <location>
        <begin position="105"/>
        <end position="124"/>
    </location>
</feature>
<evidence type="ECO:0000256" key="1">
    <source>
        <dbReference type="ARBA" id="ARBA00004141"/>
    </source>
</evidence>
<organism evidence="13 14">
    <name type="scientific">Methylobacter tundripaludum (strain ATCC BAA-1195 / DSM 17260 / SV96)</name>
    <dbReference type="NCBI Taxonomy" id="697282"/>
    <lineage>
        <taxon>Bacteria</taxon>
        <taxon>Pseudomonadati</taxon>
        <taxon>Pseudomonadota</taxon>
        <taxon>Gammaproteobacteria</taxon>
        <taxon>Methylococcales</taxon>
        <taxon>Methylococcaceae</taxon>
        <taxon>Methylobacter</taxon>
    </lineage>
</organism>
<keyword evidence="4 11" id="KW-0812">Transmembrane</keyword>
<keyword evidence="10" id="KW-0407">Ion channel</keyword>
<dbReference type="InterPro" id="IPR005821">
    <property type="entry name" value="Ion_trans_dom"/>
</dbReference>
<keyword evidence="2" id="KW-0813">Transport</keyword>
<dbReference type="PRINTS" id="PR00169">
    <property type="entry name" value="KCHANNEL"/>
</dbReference>
<dbReference type="OrthoDB" id="9799090at2"/>
<dbReference type="PANTHER" id="PTHR11537">
    <property type="entry name" value="VOLTAGE-GATED POTASSIUM CHANNEL"/>
    <property type="match status" value="1"/>
</dbReference>
<protein>
    <submittedName>
        <fullName evidence="13">Ion transport protein</fullName>
    </submittedName>
</protein>
<evidence type="ECO:0000256" key="9">
    <source>
        <dbReference type="ARBA" id="ARBA00023136"/>
    </source>
</evidence>
<name>G3IU70_METTV</name>
<dbReference type="GO" id="GO:0008076">
    <property type="term" value="C:voltage-gated potassium channel complex"/>
    <property type="evidence" value="ECO:0007669"/>
    <property type="project" value="InterPro"/>
</dbReference>
<keyword evidence="5" id="KW-0631">Potassium channel</keyword>
<evidence type="ECO:0000256" key="5">
    <source>
        <dbReference type="ARBA" id="ARBA00022826"/>
    </source>
</evidence>
<evidence type="ECO:0000256" key="3">
    <source>
        <dbReference type="ARBA" id="ARBA00022538"/>
    </source>
</evidence>
<keyword evidence="9 11" id="KW-0472">Membrane</keyword>
<dbReference type="AlphaFoldDB" id="G3IU70"/>
<dbReference type="HOGENOM" id="CLU_011722_1_3_6"/>
<evidence type="ECO:0000256" key="4">
    <source>
        <dbReference type="ARBA" id="ARBA00022692"/>
    </source>
</evidence>
<feature type="transmembrane region" description="Helical" evidence="11">
    <location>
        <begin position="169"/>
        <end position="188"/>
    </location>
</feature>
<dbReference type="GO" id="GO:0001508">
    <property type="term" value="P:action potential"/>
    <property type="evidence" value="ECO:0007669"/>
    <property type="project" value="TreeGrafter"/>
</dbReference>
<feature type="transmembrane region" description="Helical" evidence="11">
    <location>
        <begin position="41"/>
        <end position="59"/>
    </location>
</feature>
<dbReference type="STRING" id="697282.Mettu_1492"/>
<comment type="subcellular location">
    <subcellularLocation>
        <location evidence="1">Membrane</location>
        <topology evidence="1">Multi-pass membrane protein</topology>
    </subcellularLocation>
</comment>
<keyword evidence="14" id="KW-1185">Reference proteome</keyword>
<dbReference type="SUPFAM" id="SSF81324">
    <property type="entry name" value="Voltage-gated potassium channels"/>
    <property type="match status" value="1"/>
</dbReference>
<keyword evidence="6" id="KW-0630">Potassium</keyword>
<sequence length="288" mass="32122">MRTQEAPTTTDPYYNDGETLSPWRESLNTVIFGSETPMGKAFDVVLSISIVLSVIVIMLDSVEAIQNRYAQALYIIEWLFTLLFTLEYGLRLISVRRPGLYFKSFFGLVDLISILPSYLILLFPGTQAMLAIRILRLLRVFRILKLSAYMDEAEVMMAALHKSSRKIMVFLYAVFMLVIVFGSLVYVVESREAGFTSIPRSVYWAIVTLTTVGYGDISPQTPLGQLLASAIMIMGYGIIAVPTGIYSAELIRTYTAGKVRNDACPACGQTGHDFDADYCKHCGHALED</sequence>
<proteinExistence type="predicted"/>
<keyword evidence="7 11" id="KW-1133">Transmembrane helix</keyword>
<accession>G3IU70</accession>
<dbReference type="GO" id="GO:0005249">
    <property type="term" value="F:voltage-gated potassium channel activity"/>
    <property type="evidence" value="ECO:0007669"/>
    <property type="project" value="InterPro"/>
</dbReference>
<evidence type="ECO:0000256" key="2">
    <source>
        <dbReference type="ARBA" id="ARBA00022448"/>
    </source>
</evidence>
<keyword evidence="3" id="KW-0633">Potassium transport</keyword>
<dbReference type="eggNOG" id="COG2126">
    <property type="taxonomic scope" value="Bacteria"/>
</dbReference>
<evidence type="ECO:0000256" key="10">
    <source>
        <dbReference type="ARBA" id="ARBA00023303"/>
    </source>
</evidence>
<dbReference type="Proteomes" id="UP000004664">
    <property type="component" value="Unassembled WGS sequence"/>
</dbReference>
<dbReference type="EMBL" id="JH109152">
    <property type="protein sequence ID" value="EGW22668.1"/>
    <property type="molecule type" value="Genomic_DNA"/>
</dbReference>
<dbReference type="Pfam" id="PF00520">
    <property type="entry name" value="Ion_trans"/>
    <property type="match status" value="1"/>
</dbReference>
<dbReference type="InterPro" id="IPR028325">
    <property type="entry name" value="VG_K_chnl"/>
</dbReference>
<evidence type="ECO:0000256" key="7">
    <source>
        <dbReference type="ARBA" id="ARBA00022989"/>
    </source>
</evidence>
<keyword evidence="8" id="KW-0406">Ion transport</keyword>